<protein>
    <submittedName>
        <fullName evidence="2">Helix-turn-helix domain-containing protein</fullName>
    </submittedName>
</protein>
<evidence type="ECO:0000313" key="3">
    <source>
        <dbReference type="Proteomes" id="UP001589810"/>
    </source>
</evidence>
<proteinExistence type="predicted"/>
<dbReference type="Gene3D" id="1.10.260.40">
    <property type="entry name" value="lambda repressor-like DNA-binding domains"/>
    <property type="match status" value="1"/>
</dbReference>
<sequence length="407" mass="44409">MEPLPESVWNAPEVRDAVAGNSPSAVIAFARRAHGLRQDELGALAGFSQSAISRLESGSNLAYDMRVLRIVQRTLNIPPHLLGLAEQGVAAAELRERGGTDALVALLGGRLERTVPVTREIVGQLLVARRVINDADNWRVTASLKPAARELYELTDLLRRSASGEMRRMLLSVAALYAEFLGWLHEESTDEDGAEQWTARAMQQAQAAEDRDMVAYAYVRMSQLAAGDHDRMIGLARAAQREPGVGAALKVLALQQEARGLALAREEAACLDRLEQATMLIDNVDHPATDEYRVGYWTDVEHLEAQRASCLLDLGRPHDAIAIYHRLRLRWGHTCPWFQGVHTAKLARAYATTGDLDEAASAGTGAASLARISGSPHVTRELRSLAPWPTVVMRIPHTGPGPGIEGR</sequence>
<evidence type="ECO:0000313" key="2">
    <source>
        <dbReference type="EMBL" id="MFC0548634.1"/>
    </source>
</evidence>
<dbReference type="SMART" id="SM00530">
    <property type="entry name" value="HTH_XRE"/>
    <property type="match status" value="1"/>
</dbReference>
<dbReference type="InterPro" id="IPR010982">
    <property type="entry name" value="Lambda_DNA-bd_dom_sf"/>
</dbReference>
<dbReference type="EMBL" id="JBHLUD010000019">
    <property type="protein sequence ID" value="MFC0548634.1"/>
    <property type="molecule type" value="Genomic_DNA"/>
</dbReference>
<feature type="domain" description="HTH cro/C1-type" evidence="1">
    <location>
        <begin position="27"/>
        <end position="82"/>
    </location>
</feature>
<dbReference type="InterPro" id="IPR001387">
    <property type="entry name" value="Cro/C1-type_HTH"/>
</dbReference>
<dbReference type="CDD" id="cd00093">
    <property type="entry name" value="HTH_XRE"/>
    <property type="match status" value="1"/>
</dbReference>
<name>A0ABV6N7Q2_9PSEU</name>
<organism evidence="2 3">
    <name type="scientific">Kutzneria chonburiensis</name>
    <dbReference type="NCBI Taxonomy" id="1483604"/>
    <lineage>
        <taxon>Bacteria</taxon>
        <taxon>Bacillati</taxon>
        <taxon>Actinomycetota</taxon>
        <taxon>Actinomycetes</taxon>
        <taxon>Pseudonocardiales</taxon>
        <taxon>Pseudonocardiaceae</taxon>
        <taxon>Kutzneria</taxon>
    </lineage>
</organism>
<dbReference type="Proteomes" id="UP001589810">
    <property type="component" value="Unassembled WGS sequence"/>
</dbReference>
<dbReference type="SUPFAM" id="SSF47413">
    <property type="entry name" value="lambda repressor-like DNA-binding domains"/>
    <property type="match status" value="1"/>
</dbReference>
<dbReference type="RefSeq" id="WP_273941955.1">
    <property type="nucleotide sequence ID" value="NZ_CP097263.1"/>
</dbReference>
<dbReference type="PROSITE" id="PS50943">
    <property type="entry name" value="HTH_CROC1"/>
    <property type="match status" value="1"/>
</dbReference>
<reference evidence="2 3" key="1">
    <citation type="submission" date="2024-09" db="EMBL/GenBank/DDBJ databases">
        <authorList>
            <person name="Sun Q."/>
            <person name="Mori K."/>
        </authorList>
    </citation>
    <scope>NUCLEOTIDE SEQUENCE [LARGE SCALE GENOMIC DNA]</scope>
    <source>
        <strain evidence="2 3">TBRC 1432</strain>
    </source>
</reference>
<gene>
    <name evidence="2" type="ORF">ACFFH7_44505</name>
</gene>
<evidence type="ECO:0000259" key="1">
    <source>
        <dbReference type="PROSITE" id="PS50943"/>
    </source>
</evidence>
<accession>A0ABV6N7Q2</accession>
<comment type="caution">
    <text evidence="2">The sequence shown here is derived from an EMBL/GenBank/DDBJ whole genome shotgun (WGS) entry which is preliminary data.</text>
</comment>
<dbReference type="Pfam" id="PF01381">
    <property type="entry name" value="HTH_3"/>
    <property type="match status" value="1"/>
</dbReference>
<keyword evidence="3" id="KW-1185">Reference proteome</keyword>